<name>A0AAE3ZGV0_9ACTN</name>
<dbReference type="EMBL" id="JAVDXW010000001">
    <property type="protein sequence ID" value="MDR7302962.1"/>
    <property type="molecule type" value="Genomic_DNA"/>
</dbReference>
<dbReference type="Pfam" id="PF00106">
    <property type="entry name" value="adh_short"/>
    <property type="match status" value="1"/>
</dbReference>
<reference evidence="6" key="1">
    <citation type="submission" date="2023-07" db="EMBL/GenBank/DDBJ databases">
        <title>Sequencing the genomes of 1000 actinobacteria strains.</title>
        <authorList>
            <person name="Klenk H.-P."/>
        </authorList>
    </citation>
    <scope>NUCLEOTIDE SEQUENCE</scope>
    <source>
        <strain evidence="6">DSM 45977</strain>
    </source>
</reference>
<dbReference type="PANTHER" id="PTHR44196">
    <property type="entry name" value="DEHYDROGENASE/REDUCTASE SDR FAMILY MEMBER 7B"/>
    <property type="match status" value="1"/>
</dbReference>
<evidence type="ECO:0000313" key="7">
    <source>
        <dbReference type="Proteomes" id="UP001180845"/>
    </source>
</evidence>
<feature type="region of interest" description="Disordered" evidence="4">
    <location>
        <begin position="277"/>
        <end position="298"/>
    </location>
</feature>
<dbReference type="PRINTS" id="PR00081">
    <property type="entry name" value="GDHRDH"/>
</dbReference>
<gene>
    <name evidence="6" type="ORF">JOF55_003143</name>
</gene>
<comment type="similarity">
    <text evidence="1 3">Belongs to the short-chain dehydrogenases/reductases (SDR) family.</text>
</comment>
<dbReference type="FunFam" id="3.40.50.720:FF:000084">
    <property type="entry name" value="Short-chain dehydrogenase reductase"/>
    <property type="match status" value="1"/>
</dbReference>
<dbReference type="CDD" id="cd05233">
    <property type="entry name" value="SDR_c"/>
    <property type="match status" value="1"/>
</dbReference>
<organism evidence="6 7">
    <name type="scientific">Haloactinomyces albus</name>
    <dbReference type="NCBI Taxonomy" id="1352928"/>
    <lineage>
        <taxon>Bacteria</taxon>
        <taxon>Bacillati</taxon>
        <taxon>Actinomycetota</taxon>
        <taxon>Actinomycetes</taxon>
        <taxon>Actinopolysporales</taxon>
        <taxon>Actinopolysporaceae</taxon>
        <taxon>Haloactinomyces</taxon>
    </lineage>
</organism>
<evidence type="ECO:0000259" key="5">
    <source>
        <dbReference type="SMART" id="SM00822"/>
    </source>
</evidence>
<dbReference type="InterPro" id="IPR036291">
    <property type="entry name" value="NAD(P)-bd_dom_sf"/>
</dbReference>
<proteinExistence type="inferred from homology"/>
<dbReference type="SMART" id="SM00822">
    <property type="entry name" value="PKS_KR"/>
    <property type="match status" value="1"/>
</dbReference>
<dbReference type="NCBIfam" id="NF004526">
    <property type="entry name" value="PRK05872.1"/>
    <property type="match status" value="1"/>
</dbReference>
<sequence length="298" mass="32307">MPMQLSGKVVVITGAARGIGAETARELARRGARIALIGLEPGELATVAAELGEGHAWFEADVTDPTSIEAAIEATVGQFGGIDVVVANAGVAPFGTVRDHDPHAFTKTIDVNINGVFHTARAALPHVIERRGYLLVVSSLSAFAPIGGMGAYTASKAGAEALASALNSELAHHGVAVGSAHPSWIDTDLVRDAGEDLPSFREMRRRLPWPMRSTTTVQQCGRAFADGIERRARRIYVPRSIMLMHWLRNLPASRLMSRLMLPTTRKLMPRMEQEVARLGRSFSSRNQQLQSRSDEQTR</sequence>
<dbReference type="InterPro" id="IPR057326">
    <property type="entry name" value="KR_dom"/>
</dbReference>
<evidence type="ECO:0000256" key="4">
    <source>
        <dbReference type="SAM" id="MobiDB-lite"/>
    </source>
</evidence>
<keyword evidence="2" id="KW-0560">Oxidoreductase</keyword>
<comment type="caution">
    <text evidence="6">The sequence shown here is derived from an EMBL/GenBank/DDBJ whole genome shotgun (WGS) entry which is preliminary data.</text>
</comment>
<evidence type="ECO:0000256" key="3">
    <source>
        <dbReference type="RuleBase" id="RU000363"/>
    </source>
</evidence>
<evidence type="ECO:0000256" key="2">
    <source>
        <dbReference type="ARBA" id="ARBA00023002"/>
    </source>
</evidence>
<dbReference type="Proteomes" id="UP001180845">
    <property type="component" value="Unassembled WGS sequence"/>
</dbReference>
<dbReference type="PANTHER" id="PTHR44196:SF1">
    <property type="entry name" value="DEHYDROGENASE_REDUCTASE SDR FAMILY MEMBER 7B"/>
    <property type="match status" value="1"/>
</dbReference>
<evidence type="ECO:0000256" key="1">
    <source>
        <dbReference type="ARBA" id="ARBA00006484"/>
    </source>
</evidence>
<dbReference type="GO" id="GO:0016491">
    <property type="term" value="F:oxidoreductase activity"/>
    <property type="evidence" value="ECO:0007669"/>
    <property type="project" value="UniProtKB-KW"/>
</dbReference>
<feature type="domain" description="Ketoreductase" evidence="5">
    <location>
        <begin position="8"/>
        <end position="187"/>
    </location>
</feature>
<dbReference type="InterPro" id="IPR002347">
    <property type="entry name" value="SDR_fam"/>
</dbReference>
<keyword evidence="7" id="KW-1185">Reference proteome</keyword>
<dbReference type="SUPFAM" id="SSF51735">
    <property type="entry name" value="NAD(P)-binding Rossmann-fold domains"/>
    <property type="match status" value="1"/>
</dbReference>
<feature type="compositionally biased region" description="Polar residues" evidence="4">
    <location>
        <begin position="281"/>
        <end position="291"/>
    </location>
</feature>
<dbReference type="Gene3D" id="3.40.50.720">
    <property type="entry name" value="NAD(P)-binding Rossmann-like Domain"/>
    <property type="match status" value="1"/>
</dbReference>
<dbReference type="PRINTS" id="PR00080">
    <property type="entry name" value="SDRFAMILY"/>
</dbReference>
<protein>
    <submittedName>
        <fullName evidence="6">NAD(P)-dependent dehydrogenase (Short-subunit alcohol dehydrogenase family)</fullName>
    </submittedName>
</protein>
<dbReference type="AlphaFoldDB" id="A0AAE3ZGV0"/>
<evidence type="ECO:0000313" key="6">
    <source>
        <dbReference type="EMBL" id="MDR7302962.1"/>
    </source>
</evidence>
<dbReference type="GO" id="GO:0016020">
    <property type="term" value="C:membrane"/>
    <property type="evidence" value="ECO:0007669"/>
    <property type="project" value="TreeGrafter"/>
</dbReference>
<accession>A0AAE3ZGV0</accession>